<dbReference type="PANTHER" id="PTHR36837">
    <property type="entry name" value="POLY(3-HYDROXYALKANOATE) POLYMERASE SUBUNIT PHAC"/>
    <property type="match status" value="1"/>
</dbReference>
<protein>
    <submittedName>
        <fullName evidence="1">Uncharacterized protein</fullName>
    </submittedName>
</protein>
<dbReference type="InterPro" id="IPR024501">
    <property type="entry name" value="DUF3141"/>
</dbReference>
<dbReference type="EMBL" id="MLJW01005005">
    <property type="protein sequence ID" value="OIQ68951.1"/>
    <property type="molecule type" value="Genomic_DNA"/>
</dbReference>
<dbReference type="Pfam" id="PF11339">
    <property type="entry name" value="DUF3141"/>
    <property type="match status" value="1"/>
</dbReference>
<sequence>MAGDQPINLRNITAPVVVFASWGDNITPPPQALNWIIDTWGDERAIAAAGRTIVYVLHDSVGHLGIFVGAEVARKEHDQLVTSLDIIESLPPGLYEMKLKAKAGLDHLRWEELEPGDYTVHYEHRTLADIAALNPEGREEEAMFSTLSKVSEFNAHFYKTWIRPWVRLTATRQAGDAMGKLNTLRLQRQLFSDNFPLAGLIREQARLARSKRVHVADDHPLRQLEKKTATQISDYLNKYRDQRDADMVQWTRLVFGPKGLGAFIKPDTPDAEVALARAQAELASQRSSALEHTTEGGFAEAVCRIVLAGMVSIGAFERRSLRLARLLAELPTGSVKGGSAHTDWIKLLKEQARMTALAPVEALNALEQLLPDQTSRETALAVSAAVMMIEPTLANPRSEIIEFLMATLGADPDRVMAQARRLTDALDAPKKRPA</sequence>
<dbReference type="InterPro" id="IPR029058">
    <property type="entry name" value="AB_hydrolase_fold"/>
</dbReference>
<comment type="caution">
    <text evidence="1">The sequence shown here is derived from an EMBL/GenBank/DDBJ whole genome shotgun (WGS) entry which is preliminary data.</text>
</comment>
<name>A0A1J5PMF9_9ZZZZ</name>
<reference evidence="1" key="1">
    <citation type="submission" date="2016-10" db="EMBL/GenBank/DDBJ databases">
        <title>Sequence of Gallionella enrichment culture.</title>
        <authorList>
            <person name="Poehlein A."/>
            <person name="Muehling M."/>
            <person name="Daniel R."/>
        </authorList>
    </citation>
    <scope>NUCLEOTIDE SEQUENCE</scope>
</reference>
<proteinExistence type="predicted"/>
<dbReference type="SUPFAM" id="SSF53474">
    <property type="entry name" value="alpha/beta-Hydrolases"/>
    <property type="match status" value="1"/>
</dbReference>
<gene>
    <name evidence="1" type="ORF">GALL_494510</name>
</gene>
<evidence type="ECO:0000313" key="1">
    <source>
        <dbReference type="EMBL" id="OIQ68951.1"/>
    </source>
</evidence>
<dbReference type="AlphaFoldDB" id="A0A1J5PMF9"/>
<dbReference type="InterPro" id="IPR051321">
    <property type="entry name" value="PHA/PHB_synthase"/>
</dbReference>
<dbReference type="PANTHER" id="PTHR36837:SF2">
    <property type="entry name" value="POLY(3-HYDROXYALKANOATE) POLYMERASE SUBUNIT PHAC"/>
    <property type="match status" value="1"/>
</dbReference>
<accession>A0A1J5PMF9</accession>
<organism evidence="1">
    <name type="scientific">mine drainage metagenome</name>
    <dbReference type="NCBI Taxonomy" id="410659"/>
    <lineage>
        <taxon>unclassified sequences</taxon>
        <taxon>metagenomes</taxon>
        <taxon>ecological metagenomes</taxon>
    </lineage>
</organism>